<dbReference type="InterPro" id="IPR042070">
    <property type="entry name" value="PucR_C-HTH_sf"/>
</dbReference>
<dbReference type="Gene3D" id="1.10.10.2840">
    <property type="entry name" value="PucR C-terminal helix-turn-helix domain"/>
    <property type="match status" value="1"/>
</dbReference>
<proteinExistence type="inferred from homology"/>
<feature type="domain" description="CdaR GGDEF-like" evidence="3">
    <location>
        <begin position="245"/>
        <end position="371"/>
    </location>
</feature>
<protein>
    <submittedName>
        <fullName evidence="4">PucR family transcriptional regulator</fullName>
    </submittedName>
</protein>
<sequence>MSTLEGYETAGQAICADSPRLALPVCRWHTFGVYLRKHLRHLAGPELAGAASGVRLVEDLRRVAAQPRGSVLVLTEAASREAGGYRLDVALRDAAAAGAAGLVLTGDRPAEVGRTAAALAERGGVALLAAGGDLAELVVALDRALAGDAADALERAAEAAEGVLRAGGSPERMAAEAGAALGVGVRAEDGVFTAEPLTGHLGRAAGIVLRLAELAAAAGQPDELPWRSRARLLTELLVAPEKQAQELVARARALGLPVDDWHVVLRLEPALGEGPERYALLETVASRAARAAREIVGPSWNAALAGDALIVVRSRPRDEGRAGLREAVRDAALLLERVRPAGAELRCGVSTAHPGVLGLRTCASEARTALRRSPLPLATYDLAGLDRMLEEWYSSDAAQQAVRELLQPILDLGGERAARLLAILRAYLDHHGSPARAAAELHMHRNAVSKNVRRIESLLHADLADPQQRLALQLACRAARI</sequence>
<evidence type="ECO:0000259" key="3">
    <source>
        <dbReference type="Pfam" id="PF17853"/>
    </source>
</evidence>
<dbReference type="Pfam" id="PF13556">
    <property type="entry name" value="HTH_30"/>
    <property type="match status" value="1"/>
</dbReference>
<dbReference type="Proteomes" id="UP000265768">
    <property type="component" value="Unassembled WGS sequence"/>
</dbReference>
<gene>
    <name evidence="4" type="ORF">D5H75_01525</name>
</gene>
<reference evidence="4 5" key="1">
    <citation type="submission" date="2018-09" db="EMBL/GenBank/DDBJ databases">
        <title>YIM 75507 draft genome.</title>
        <authorList>
            <person name="Tang S."/>
            <person name="Feng Y."/>
        </authorList>
    </citation>
    <scope>NUCLEOTIDE SEQUENCE [LARGE SCALE GENOMIC DNA]</scope>
    <source>
        <strain evidence="4 5">YIM 75507</strain>
    </source>
</reference>
<evidence type="ECO:0000313" key="5">
    <source>
        <dbReference type="Proteomes" id="UP000265768"/>
    </source>
</evidence>
<dbReference type="PANTHER" id="PTHR33744">
    <property type="entry name" value="CARBOHYDRATE DIACID REGULATOR"/>
    <property type="match status" value="1"/>
</dbReference>
<comment type="similarity">
    <text evidence="1">Belongs to the CdaR family.</text>
</comment>
<dbReference type="EMBL" id="QZEY01000001">
    <property type="protein sequence ID" value="RJL36192.1"/>
    <property type="molecule type" value="Genomic_DNA"/>
</dbReference>
<comment type="caution">
    <text evidence="4">The sequence shown here is derived from an EMBL/GenBank/DDBJ whole genome shotgun (WGS) entry which is preliminary data.</text>
</comment>
<name>A0A3A4AZS6_9ACTN</name>
<dbReference type="InterPro" id="IPR051448">
    <property type="entry name" value="CdaR-like_regulators"/>
</dbReference>
<organism evidence="4 5">
    <name type="scientific">Bailinhaonella thermotolerans</name>
    <dbReference type="NCBI Taxonomy" id="1070861"/>
    <lineage>
        <taxon>Bacteria</taxon>
        <taxon>Bacillati</taxon>
        <taxon>Actinomycetota</taxon>
        <taxon>Actinomycetes</taxon>
        <taxon>Streptosporangiales</taxon>
        <taxon>Streptosporangiaceae</taxon>
        <taxon>Bailinhaonella</taxon>
    </lineage>
</organism>
<accession>A0A3A4AZS6</accession>
<feature type="domain" description="PucR C-terminal helix-turn-helix" evidence="2">
    <location>
        <begin position="420"/>
        <end position="478"/>
    </location>
</feature>
<dbReference type="Pfam" id="PF17853">
    <property type="entry name" value="GGDEF_2"/>
    <property type="match status" value="1"/>
</dbReference>
<evidence type="ECO:0000313" key="4">
    <source>
        <dbReference type="EMBL" id="RJL36192.1"/>
    </source>
</evidence>
<keyword evidence="5" id="KW-1185">Reference proteome</keyword>
<dbReference type="PANTHER" id="PTHR33744:SF1">
    <property type="entry name" value="DNA-BINDING TRANSCRIPTIONAL ACTIVATOR ADER"/>
    <property type="match status" value="1"/>
</dbReference>
<evidence type="ECO:0000256" key="1">
    <source>
        <dbReference type="ARBA" id="ARBA00006754"/>
    </source>
</evidence>
<evidence type="ECO:0000259" key="2">
    <source>
        <dbReference type="Pfam" id="PF13556"/>
    </source>
</evidence>
<dbReference type="InterPro" id="IPR025736">
    <property type="entry name" value="PucR_C-HTH_dom"/>
</dbReference>
<dbReference type="InterPro" id="IPR041522">
    <property type="entry name" value="CdaR_GGDEF"/>
</dbReference>
<dbReference type="OrthoDB" id="3190266at2"/>
<dbReference type="AlphaFoldDB" id="A0A3A4AZS6"/>